<feature type="compositionally biased region" description="Polar residues" evidence="1">
    <location>
        <begin position="38"/>
        <end position="51"/>
    </location>
</feature>
<proteinExistence type="predicted"/>
<feature type="chain" id="PRO_5043874017" evidence="2">
    <location>
        <begin position="22"/>
        <end position="305"/>
    </location>
</feature>
<name>A0AAU8DVJ3_9ACTN</name>
<protein>
    <submittedName>
        <fullName evidence="3">Uncharacterized protein</fullName>
    </submittedName>
</protein>
<keyword evidence="2" id="KW-0732">Signal</keyword>
<dbReference type="EMBL" id="CP159218">
    <property type="protein sequence ID" value="XCG65485.1"/>
    <property type="molecule type" value="Genomic_DNA"/>
</dbReference>
<dbReference type="RefSeq" id="WP_353651090.1">
    <property type="nucleotide sequence ID" value="NZ_CP159218.1"/>
</dbReference>
<feature type="compositionally biased region" description="Low complexity" evidence="1">
    <location>
        <begin position="24"/>
        <end position="37"/>
    </location>
</feature>
<dbReference type="PROSITE" id="PS51257">
    <property type="entry name" value="PROKAR_LIPOPROTEIN"/>
    <property type="match status" value="1"/>
</dbReference>
<evidence type="ECO:0000313" key="3">
    <source>
        <dbReference type="EMBL" id="XCG65485.1"/>
    </source>
</evidence>
<dbReference type="AlphaFoldDB" id="A0AAU8DVJ3"/>
<evidence type="ECO:0000256" key="2">
    <source>
        <dbReference type="SAM" id="SignalP"/>
    </source>
</evidence>
<feature type="region of interest" description="Disordered" evidence="1">
    <location>
        <begin position="24"/>
        <end position="135"/>
    </location>
</feature>
<feature type="signal peptide" evidence="2">
    <location>
        <begin position="1"/>
        <end position="21"/>
    </location>
</feature>
<evidence type="ECO:0000256" key="1">
    <source>
        <dbReference type="SAM" id="MobiDB-lite"/>
    </source>
</evidence>
<accession>A0AAU8DVJ3</accession>
<reference evidence="3" key="1">
    <citation type="submission" date="2024-05" db="EMBL/GenBank/DDBJ databases">
        <authorList>
            <person name="Cai S.Y."/>
            <person name="Jin L.M."/>
            <person name="Li H.R."/>
        </authorList>
    </citation>
    <scope>NUCLEOTIDE SEQUENCE</scope>
    <source>
        <strain evidence="3">A5-74</strain>
    </source>
</reference>
<feature type="compositionally biased region" description="Low complexity" evidence="1">
    <location>
        <begin position="52"/>
        <end position="68"/>
    </location>
</feature>
<gene>
    <name evidence="3" type="ORF">ABLG96_09490</name>
</gene>
<sequence length="305" mass="30286">MHRPQVLLAALVSAVLLGGCAETGTASSTGSRAAGSTVDSAASTPSSGARQTVSAAPTTAPHPVAVSVSSGPQNTPPTVVPRTTRTTASSTHPSKPGPADPLAPSEVSDAGGPVPPCGYEQPAITPGEPDATPAPDTCQFTGGSPACPTQATAVVDSGTTRQVEPSAANHPPILGGFGRWGGQRGGSMCFTEFADQSVQMTNGNTAILVVHNDNAIINAERIELARSAGVRGIVSGKVVTVMVRDPARPQGVEARLYGLDNGTGPAAVPTGAEGLRIFLAPVSSGPATVTAYDSSGAELGAVTLP</sequence>
<organism evidence="3">
    <name type="scientific">Nakamurella sp. A5-74</name>
    <dbReference type="NCBI Taxonomy" id="3158264"/>
    <lineage>
        <taxon>Bacteria</taxon>
        <taxon>Bacillati</taxon>
        <taxon>Actinomycetota</taxon>
        <taxon>Actinomycetes</taxon>
        <taxon>Nakamurellales</taxon>
        <taxon>Nakamurellaceae</taxon>
        <taxon>Nakamurella</taxon>
    </lineage>
</organism>